<accession>A0A7M2RH51</accession>
<evidence type="ECO:0000256" key="3">
    <source>
        <dbReference type="ARBA" id="ARBA00022475"/>
    </source>
</evidence>
<protein>
    <submittedName>
        <fullName evidence="9">ABC transporter permease</fullName>
    </submittedName>
</protein>
<dbReference type="Pfam" id="PF12911">
    <property type="entry name" value="OppC_N"/>
    <property type="match status" value="1"/>
</dbReference>
<evidence type="ECO:0000259" key="8">
    <source>
        <dbReference type="PROSITE" id="PS50928"/>
    </source>
</evidence>
<dbReference type="RefSeq" id="WP_193735064.1">
    <property type="nucleotide sequence ID" value="NZ_CP063304.1"/>
</dbReference>
<keyword evidence="3" id="KW-1003">Cell membrane</keyword>
<dbReference type="InterPro" id="IPR000515">
    <property type="entry name" value="MetI-like"/>
</dbReference>
<dbReference type="SUPFAM" id="SSF161098">
    <property type="entry name" value="MetI-like"/>
    <property type="match status" value="1"/>
</dbReference>
<dbReference type="GO" id="GO:0055085">
    <property type="term" value="P:transmembrane transport"/>
    <property type="evidence" value="ECO:0007669"/>
    <property type="project" value="InterPro"/>
</dbReference>
<evidence type="ECO:0000256" key="6">
    <source>
        <dbReference type="ARBA" id="ARBA00023136"/>
    </source>
</evidence>
<dbReference type="Proteomes" id="UP000593601">
    <property type="component" value="Chromosome"/>
</dbReference>
<keyword evidence="4 7" id="KW-0812">Transmembrane</keyword>
<dbReference type="PANTHER" id="PTHR43386:SF1">
    <property type="entry name" value="D,D-DIPEPTIDE TRANSPORT SYSTEM PERMEASE PROTEIN DDPC-RELATED"/>
    <property type="match status" value="1"/>
</dbReference>
<keyword evidence="5 7" id="KW-1133">Transmembrane helix</keyword>
<keyword evidence="10" id="KW-1185">Reference proteome</keyword>
<dbReference type="PANTHER" id="PTHR43386">
    <property type="entry name" value="OLIGOPEPTIDE TRANSPORT SYSTEM PERMEASE PROTEIN APPC"/>
    <property type="match status" value="1"/>
</dbReference>
<feature type="transmembrane region" description="Helical" evidence="7">
    <location>
        <begin position="260"/>
        <end position="282"/>
    </location>
</feature>
<feature type="transmembrane region" description="Helical" evidence="7">
    <location>
        <begin position="144"/>
        <end position="166"/>
    </location>
</feature>
<proteinExistence type="inferred from homology"/>
<dbReference type="AlphaFoldDB" id="A0A7M2RH51"/>
<dbReference type="EMBL" id="CP063304">
    <property type="protein sequence ID" value="QOV18702.1"/>
    <property type="molecule type" value="Genomic_DNA"/>
</dbReference>
<evidence type="ECO:0000256" key="2">
    <source>
        <dbReference type="ARBA" id="ARBA00022448"/>
    </source>
</evidence>
<keyword evidence="6 7" id="KW-0472">Membrane</keyword>
<comment type="subcellular location">
    <subcellularLocation>
        <location evidence="1 7">Cell membrane</location>
        <topology evidence="1 7">Multi-pass membrane protein</topology>
    </subcellularLocation>
</comment>
<name>A0A7M2RH51_9FIRM</name>
<dbReference type="InterPro" id="IPR050366">
    <property type="entry name" value="BP-dependent_transpt_permease"/>
</dbReference>
<dbReference type="Gene3D" id="1.10.3720.10">
    <property type="entry name" value="MetI-like"/>
    <property type="match status" value="1"/>
</dbReference>
<evidence type="ECO:0000256" key="7">
    <source>
        <dbReference type="RuleBase" id="RU363032"/>
    </source>
</evidence>
<dbReference type="Pfam" id="PF00528">
    <property type="entry name" value="BPD_transp_1"/>
    <property type="match status" value="1"/>
</dbReference>
<keyword evidence="2 7" id="KW-0813">Transport</keyword>
<dbReference type="PROSITE" id="PS50928">
    <property type="entry name" value="ABC_TM1"/>
    <property type="match status" value="1"/>
</dbReference>
<dbReference type="CDD" id="cd06261">
    <property type="entry name" value="TM_PBP2"/>
    <property type="match status" value="1"/>
</dbReference>
<feature type="transmembrane region" description="Helical" evidence="7">
    <location>
        <begin position="215"/>
        <end position="240"/>
    </location>
</feature>
<dbReference type="InterPro" id="IPR035906">
    <property type="entry name" value="MetI-like_sf"/>
</dbReference>
<reference evidence="9 10" key="1">
    <citation type="submission" date="2020-10" db="EMBL/GenBank/DDBJ databases">
        <title>Blautia liquoris sp.nov., isolated from the mud in a fermentation cellar used for the production of Chinese strong-flavoured liquor.</title>
        <authorList>
            <person name="Lu L."/>
        </authorList>
    </citation>
    <scope>NUCLEOTIDE SEQUENCE [LARGE SCALE GENOMIC DNA]</scope>
    <source>
        <strain evidence="9 10">LZLJ-3</strain>
    </source>
</reference>
<evidence type="ECO:0000313" key="9">
    <source>
        <dbReference type="EMBL" id="QOV18702.1"/>
    </source>
</evidence>
<feature type="domain" description="ABC transmembrane type-1" evidence="8">
    <location>
        <begin position="95"/>
        <end position="283"/>
    </location>
</feature>
<feature type="transmembrane region" description="Helical" evidence="7">
    <location>
        <begin position="33"/>
        <end position="50"/>
    </location>
</feature>
<dbReference type="InterPro" id="IPR025966">
    <property type="entry name" value="OppC_N"/>
</dbReference>
<dbReference type="KEGG" id="bliq:INP51_11900"/>
<evidence type="ECO:0000313" key="10">
    <source>
        <dbReference type="Proteomes" id="UP000593601"/>
    </source>
</evidence>
<dbReference type="GO" id="GO:0005886">
    <property type="term" value="C:plasma membrane"/>
    <property type="evidence" value="ECO:0007669"/>
    <property type="project" value="UniProtKB-SubCell"/>
</dbReference>
<comment type="similarity">
    <text evidence="7">Belongs to the binding-protein-dependent transport system permease family.</text>
</comment>
<evidence type="ECO:0000256" key="5">
    <source>
        <dbReference type="ARBA" id="ARBA00022989"/>
    </source>
</evidence>
<evidence type="ECO:0000256" key="1">
    <source>
        <dbReference type="ARBA" id="ARBA00004651"/>
    </source>
</evidence>
<sequence>MNKRKNKQLENLASRPQSGFREVWHRLKKNKPAMAGLIIIMIFILAAVFANQISDYEKDVIEQHISRRLLPPSTKHLFGTDGFGRDIFARVIFGARTSLFIAFSTTIVSCIAGGILGSLSAYYRKLDNIIMRIIDTIMCLPPMLFSLSIVAALGPGVRNLVIAVSVTMTPYFTRVVRASVLTIVDSDFVEAARSQGAGDFRIIAKHIIPNSLGPIIVQATMSVSFMIMLAASLSFIGLGVQPPTPEWGAMLSEGREFMRYSWNVVAFPGLAIVLSSLSLNLLGDGLRDALDPKLKD</sequence>
<organism evidence="9 10">
    <name type="scientific">Blautia liquoris</name>
    <dbReference type="NCBI Taxonomy" id="2779518"/>
    <lineage>
        <taxon>Bacteria</taxon>
        <taxon>Bacillati</taxon>
        <taxon>Bacillota</taxon>
        <taxon>Clostridia</taxon>
        <taxon>Lachnospirales</taxon>
        <taxon>Lachnospiraceae</taxon>
        <taxon>Blautia</taxon>
    </lineage>
</organism>
<gene>
    <name evidence="9" type="ORF">INP51_11900</name>
</gene>
<evidence type="ECO:0000256" key="4">
    <source>
        <dbReference type="ARBA" id="ARBA00022692"/>
    </source>
</evidence>
<feature type="transmembrane region" description="Helical" evidence="7">
    <location>
        <begin position="99"/>
        <end position="123"/>
    </location>
</feature>